<comment type="catalytic activity">
    <reaction evidence="7">
        <text>a 2'-deoxycytidine in DNA + S-adenosyl-L-methionine = a 5-methyl-2'-deoxycytidine in DNA + S-adenosyl-L-homocysteine + H(+)</text>
        <dbReference type="Rhea" id="RHEA:13681"/>
        <dbReference type="Rhea" id="RHEA-COMP:11369"/>
        <dbReference type="Rhea" id="RHEA-COMP:11370"/>
        <dbReference type="ChEBI" id="CHEBI:15378"/>
        <dbReference type="ChEBI" id="CHEBI:57856"/>
        <dbReference type="ChEBI" id="CHEBI:59789"/>
        <dbReference type="ChEBI" id="CHEBI:85452"/>
        <dbReference type="ChEBI" id="CHEBI:85454"/>
        <dbReference type="EC" id="2.1.1.37"/>
    </reaction>
</comment>
<dbReference type="PANTHER" id="PTHR46098">
    <property type="entry name" value="TRNA (CYTOSINE(38)-C(5))-METHYLTRANSFERASE"/>
    <property type="match status" value="1"/>
</dbReference>
<protein>
    <recommendedName>
        <fullName evidence="7">Cytosine-specific methyltransferase</fullName>
        <ecNumber evidence="7">2.1.1.37</ecNumber>
    </recommendedName>
</protein>
<dbReference type="InterPro" id="IPR050750">
    <property type="entry name" value="C5-MTase"/>
</dbReference>
<dbReference type="PRINTS" id="PR00105">
    <property type="entry name" value="C5METTRFRASE"/>
</dbReference>
<dbReference type="SUPFAM" id="SSF53335">
    <property type="entry name" value="S-adenosyl-L-methionine-dependent methyltransferases"/>
    <property type="match status" value="1"/>
</dbReference>
<gene>
    <name evidence="8" type="ORF">FEZ48_08130</name>
</gene>
<keyword evidence="3 5" id="KW-0949">S-adenosyl-L-methionine</keyword>
<dbReference type="Pfam" id="PF00145">
    <property type="entry name" value="DNA_methylase"/>
    <property type="match status" value="1"/>
</dbReference>
<comment type="similarity">
    <text evidence="5 6">Belongs to the class I-like SAM-binding methyltransferase superfamily. C5-methyltransferase family.</text>
</comment>
<comment type="caution">
    <text evidence="8">The sequence shown here is derived from an EMBL/GenBank/DDBJ whole genome shotgun (WGS) entry which is preliminary data.</text>
</comment>
<organism evidence="8 9">
    <name type="scientific">Marinilactibacillus psychrotolerans</name>
    <dbReference type="NCBI Taxonomy" id="191770"/>
    <lineage>
        <taxon>Bacteria</taxon>
        <taxon>Bacillati</taxon>
        <taxon>Bacillota</taxon>
        <taxon>Bacilli</taxon>
        <taxon>Lactobacillales</taxon>
        <taxon>Carnobacteriaceae</taxon>
        <taxon>Marinilactibacillus</taxon>
    </lineage>
</organism>
<evidence type="ECO:0000256" key="2">
    <source>
        <dbReference type="ARBA" id="ARBA00022679"/>
    </source>
</evidence>
<dbReference type="InterPro" id="IPR001525">
    <property type="entry name" value="C5_MeTfrase"/>
</dbReference>
<evidence type="ECO:0000256" key="4">
    <source>
        <dbReference type="ARBA" id="ARBA00022747"/>
    </source>
</evidence>
<dbReference type="NCBIfam" id="TIGR00675">
    <property type="entry name" value="dcm"/>
    <property type="match status" value="1"/>
</dbReference>
<dbReference type="PROSITE" id="PS51679">
    <property type="entry name" value="SAM_MT_C5"/>
    <property type="match status" value="1"/>
</dbReference>
<dbReference type="Gene3D" id="3.40.50.150">
    <property type="entry name" value="Vaccinia Virus protein VP39"/>
    <property type="match status" value="1"/>
</dbReference>
<dbReference type="GO" id="GO:0009307">
    <property type="term" value="P:DNA restriction-modification system"/>
    <property type="evidence" value="ECO:0007669"/>
    <property type="project" value="UniProtKB-KW"/>
</dbReference>
<dbReference type="PROSITE" id="PS00094">
    <property type="entry name" value="C5_MTASE_1"/>
    <property type="match status" value="1"/>
</dbReference>
<evidence type="ECO:0000256" key="3">
    <source>
        <dbReference type="ARBA" id="ARBA00022691"/>
    </source>
</evidence>
<keyword evidence="2 5" id="KW-0808">Transferase</keyword>
<reference evidence="8 9" key="1">
    <citation type="submission" date="2019-05" db="EMBL/GenBank/DDBJ databases">
        <title>The metagenome of a microbial culture collection derived from dairy environment covers the genomic content of the human microbiome.</title>
        <authorList>
            <person name="Roder T."/>
            <person name="Wuthrich D."/>
            <person name="Sattari Z."/>
            <person name="Von Ah U."/>
            <person name="Bar C."/>
            <person name="Ronchi F."/>
            <person name="Macpherson A.J."/>
            <person name="Ganal-Vonarburg S.C."/>
            <person name="Bruggmann R."/>
            <person name="Vergeres G."/>
        </authorList>
    </citation>
    <scope>NUCLEOTIDE SEQUENCE [LARGE SCALE GENOMIC DNA]</scope>
    <source>
        <strain evidence="8 9">FAM 24235</strain>
    </source>
</reference>
<dbReference type="AlphaFoldDB" id="A0A5R9C2J8"/>
<dbReference type="OrthoDB" id="9813719at2"/>
<proteinExistence type="inferred from homology"/>
<dbReference type="EC" id="2.1.1.37" evidence="7"/>
<dbReference type="EMBL" id="VBTE01000022">
    <property type="protein sequence ID" value="TLQ06961.1"/>
    <property type="molecule type" value="Genomic_DNA"/>
</dbReference>
<evidence type="ECO:0000256" key="7">
    <source>
        <dbReference type="RuleBase" id="RU000417"/>
    </source>
</evidence>
<accession>A0A5R9C2J8</accession>
<dbReference type="RefSeq" id="WP_138472140.1">
    <property type="nucleotide sequence ID" value="NZ_JBGQQR010000020.1"/>
</dbReference>
<keyword evidence="1 5" id="KW-0489">Methyltransferase</keyword>
<evidence type="ECO:0000313" key="8">
    <source>
        <dbReference type="EMBL" id="TLQ06961.1"/>
    </source>
</evidence>
<dbReference type="GO" id="GO:0003886">
    <property type="term" value="F:DNA (cytosine-5-)-methyltransferase activity"/>
    <property type="evidence" value="ECO:0007669"/>
    <property type="project" value="UniProtKB-EC"/>
</dbReference>
<feature type="active site" evidence="5">
    <location>
        <position position="134"/>
    </location>
</feature>
<dbReference type="GO" id="GO:0032259">
    <property type="term" value="P:methylation"/>
    <property type="evidence" value="ECO:0007669"/>
    <property type="project" value="UniProtKB-KW"/>
</dbReference>
<name>A0A5R9C2J8_9LACT</name>
<sequence>MTFKIIETFSGIGAQAKAFKNIQKKNPEFNYKVLTTVEWEIGAMYAYDLIHHGPQDLSLYEKSSKENLISFLEQYNLSADGKQPLKKGALKRMSIEKLKAIRHSIENTNNLVDISTVHSQSLPEADLLTYSFPCQDLSISSYWHKNFSGIAKGIENRSGLLWEIERILKEYKKYDQKLPRFLLMENVSAIQGPLHLANFEMWQKELERLGYLNITYDLNASNFGIPQNRTRTFMISIFKNDLTPLQIGKINEFFKLINLERLTDNPTIDNFLRLDYSNSQYFKEALMSTPNDTPSRRKIGAKSVRLADGQIPRNNIAKTITTKQDRFPNAGIVIHKQDFGSKKMDYRNLTPRETFLLMGFDESDFQRLLDYNLSISSSRKMLSNAKLLKLSGNSIVVNVLEEIFYALITVNDSILQNNFDYLQYKQAPHKLVRYS</sequence>
<evidence type="ECO:0000256" key="5">
    <source>
        <dbReference type="PROSITE-ProRule" id="PRU01016"/>
    </source>
</evidence>
<dbReference type="Proteomes" id="UP000307201">
    <property type="component" value="Unassembled WGS sequence"/>
</dbReference>
<evidence type="ECO:0000256" key="1">
    <source>
        <dbReference type="ARBA" id="ARBA00022603"/>
    </source>
</evidence>
<dbReference type="PANTHER" id="PTHR46098:SF1">
    <property type="entry name" value="TRNA (CYTOSINE(38)-C(5))-METHYLTRANSFERASE"/>
    <property type="match status" value="1"/>
</dbReference>
<dbReference type="InterPro" id="IPR018117">
    <property type="entry name" value="C5_DNA_meth_AS"/>
</dbReference>
<dbReference type="InterPro" id="IPR029063">
    <property type="entry name" value="SAM-dependent_MTases_sf"/>
</dbReference>
<evidence type="ECO:0000313" key="9">
    <source>
        <dbReference type="Proteomes" id="UP000307201"/>
    </source>
</evidence>
<dbReference type="Gene3D" id="3.90.120.10">
    <property type="entry name" value="DNA Methylase, subunit A, domain 2"/>
    <property type="match status" value="1"/>
</dbReference>
<evidence type="ECO:0000256" key="6">
    <source>
        <dbReference type="RuleBase" id="RU000416"/>
    </source>
</evidence>
<keyword evidence="4" id="KW-0680">Restriction system</keyword>